<keyword evidence="5 7" id="KW-1133">Transmembrane helix</keyword>
<dbReference type="GO" id="GO:0005886">
    <property type="term" value="C:plasma membrane"/>
    <property type="evidence" value="ECO:0007669"/>
    <property type="project" value="UniProtKB-SubCell"/>
</dbReference>
<organism evidence="10 11">
    <name type="scientific">Microbacterium limosum</name>
    <dbReference type="NCBI Taxonomy" id="3079935"/>
    <lineage>
        <taxon>Bacteria</taxon>
        <taxon>Bacillati</taxon>
        <taxon>Actinomycetota</taxon>
        <taxon>Actinomycetes</taxon>
        <taxon>Micrococcales</taxon>
        <taxon>Microbacteriaceae</taxon>
        <taxon>Microbacterium</taxon>
    </lineage>
</organism>
<dbReference type="AlphaFoldDB" id="A0AAU0MIW4"/>
<feature type="transmembrane region" description="Helical" evidence="7">
    <location>
        <begin position="81"/>
        <end position="99"/>
    </location>
</feature>
<comment type="pathway">
    <text evidence="7">Cell wall biogenesis; peptidoglycan biosynthesis.</text>
</comment>
<dbReference type="GO" id="GO:0009252">
    <property type="term" value="P:peptidoglycan biosynthetic process"/>
    <property type="evidence" value="ECO:0007669"/>
    <property type="project" value="UniProtKB-UniRule"/>
</dbReference>
<keyword evidence="7 9" id="KW-0460">Magnesium</keyword>
<dbReference type="EMBL" id="CP137080">
    <property type="protein sequence ID" value="WOQ70464.1"/>
    <property type="molecule type" value="Genomic_DNA"/>
</dbReference>
<evidence type="ECO:0000256" key="2">
    <source>
        <dbReference type="ARBA" id="ARBA00005583"/>
    </source>
</evidence>
<feature type="transmembrane region" description="Helical" evidence="7">
    <location>
        <begin position="195"/>
        <end position="218"/>
    </location>
</feature>
<feature type="transmembrane region" description="Helical" evidence="7">
    <location>
        <begin position="244"/>
        <end position="261"/>
    </location>
</feature>
<keyword evidence="6 7" id="KW-0472">Membrane</keyword>
<feature type="binding site" evidence="9">
    <location>
        <position position="190"/>
    </location>
    <ligand>
        <name>Mg(2+)</name>
        <dbReference type="ChEBI" id="CHEBI:18420"/>
    </ligand>
</feature>
<dbReference type="InterPro" id="IPR003524">
    <property type="entry name" value="PNAcMuramoyl-5peptid_Trfase"/>
</dbReference>
<dbReference type="InterPro" id="IPR000715">
    <property type="entry name" value="Glycosyl_transferase_4"/>
</dbReference>
<evidence type="ECO:0000256" key="9">
    <source>
        <dbReference type="PIRSR" id="PIRSR600715-1"/>
    </source>
</evidence>
<feature type="transmembrane region" description="Helical" evidence="7">
    <location>
        <begin position="55"/>
        <end position="75"/>
    </location>
</feature>
<dbReference type="InterPro" id="IPR018480">
    <property type="entry name" value="PNAcMuramoyl-5peptid_Trfase_CS"/>
</dbReference>
<keyword evidence="3 7" id="KW-0808">Transferase</keyword>
<keyword evidence="4 7" id="KW-0812">Transmembrane</keyword>
<feature type="binding site" evidence="9">
    <location>
        <position position="272"/>
    </location>
    <ligand>
        <name>Mg(2+)</name>
        <dbReference type="ChEBI" id="CHEBI:18420"/>
    </ligand>
</feature>
<feature type="transmembrane region" description="Helical" evidence="7">
    <location>
        <begin position="294"/>
        <end position="316"/>
    </location>
</feature>
<reference evidence="10 11" key="1">
    <citation type="submission" date="2023-10" db="EMBL/GenBank/DDBJ databases">
        <title>Y20.</title>
        <authorList>
            <person name="Zhang G."/>
            <person name="Ding Y."/>
        </authorList>
    </citation>
    <scope>NUCLEOTIDE SEQUENCE [LARGE SCALE GENOMIC DNA]</scope>
    <source>
        <strain evidence="10 11">Y20</strain>
    </source>
</reference>
<comment type="function">
    <text evidence="7">Catalyzes the initial step of the lipid cycle reactions in the biosynthesis of the cell wall peptidoglycan: transfers peptidoglycan precursor phospho-MurNAc-pentapeptide from UDP-MurNAc-pentapeptide onto the lipid carrier undecaprenyl phosphate, yielding undecaprenyl-pyrophosphoryl-MurNAc-pentapeptide, known as lipid I.</text>
</comment>
<dbReference type="Proteomes" id="UP001329313">
    <property type="component" value="Chromosome"/>
</dbReference>
<dbReference type="GO" id="GO:0051301">
    <property type="term" value="P:cell division"/>
    <property type="evidence" value="ECO:0007669"/>
    <property type="project" value="UniProtKB-KW"/>
</dbReference>
<dbReference type="PANTHER" id="PTHR22926">
    <property type="entry name" value="PHOSPHO-N-ACETYLMURAMOYL-PENTAPEPTIDE-TRANSFERASE"/>
    <property type="match status" value="1"/>
</dbReference>
<evidence type="ECO:0000313" key="11">
    <source>
        <dbReference type="Proteomes" id="UP001329313"/>
    </source>
</evidence>
<keyword evidence="7" id="KW-0131">Cell cycle</keyword>
<keyword evidence="7" id="KW-0573">Peptidoglycan synthesis</keyword>
<dbReference type="PROSITE" id="PS01348">
    <property type="entry name" value="MRAY_2"/>
    <property type="match status" value="1"/>
</dbReference>
<name>A0AAU0MIW4_9MICO</name>
<evidence type="ECO:0000313" key="10">
    <source>
        <dbReference type="EMBL" id="WOQ70464.1"/>
    </source>
</evidence>
<evidence type="ECO:0000256" key="6">
    <source>
        <dbReference type="ARBA" id="ARBA00023136"/>
    </source>
</evidence>
<protein>
    <recommendedName>
        <fullName evidence="7 8">Phospho-N-acetylmuramoyl-pentapeptide-transferase</fullName>
        <ecNumber evidence="7 8">2.7.8.13</ecNumber>
    </recommendedName>
    <alternativeName>
        <fullName evidence="7">UDP-MurNAc-pentapeptide phosphotransferase</fullName>
    </alternativeName>
</protein>
<feature type="transmembrane region" description="Helical" evidence="7">
    <location>
        <begin position="6"/>
        <end position="26"/>
    </location>
</feature>
<dbReference type="GO" id="GO:0008360">
    <property type="term" value="P:regulation of cell shape"/>
    <property type="evidence" value="ECO:0007669"/>
    <property type="project" value="UniProtKB-KW"/>
</dbReference>
<evidence type="ECO:0000256" key="7">
    <source>
        <dbReference type="HAMAP-Rule" id="MF_00038"/>
    </source>
</evidence>
<dbReference type="RefSeq" id="WP_330171545.1">
    <property type="nucleotide sequence ID" value="NZ_CP137080.1"/>
</dbReference>
<feature type="transmembrane region" description="Helical" evidence="7">
    <location>
        <begin position="344"/>
        <end position="365"/>
    </location>
</feature>
<evidence type="ECO:0000256" key="1">
    <source>
        <dbReference type="ARBA" id="ARBA00004141"/>
    </source>
</evidence>
<dbReference type="NCBIfam" id="TIGR00445">
    <property type="entry name" value="mraY"/>
    <property type="match status" value="1"/>
</dbReference>
<keyword evidence="7" id="KW-0961">Cell wall biogenesis/degradation</keyword>
<evidence type="ECO:0000256" key="3">
    <source>
        <dbReference type="ARBA" id="ARBA00022679"/>
    </source>
</evidence>
<comment type="cofactor">
    <cofactor evidence="7 9">
        <name>Mg(2+)</name>
        <dbReference type="ChEBI" id="CHEBI:18420"/>
    </cofactor>
</comment>
<keyword evidence="7" id="KW-0132">Cell division</keyword>
<dbReference type="Pfam" id="PF00953">
    <property type="entry name" value="Glycos_transf_4"/>
    <property type="match status" value="1"/>
</dbReference>
<gene>
    <name evidence="7 10" type="primary">mraY</name>
    <name evidence="10" type="ORF">RYJ27_04445</name>
</gene>
<dbReference type="HAMAP" id="MF_00038">
    <property type="entry name" value="MraY"/>
    <property type="match status" value="1"/>
</dbReference>
<dbReference type="CDD" id="cd06852">
    <property type="entry name" value="GT_MraY"/>
    <property type="match status" value="1"/>
</dbReference>
<comment type="subcellular location">
    <subcellularLocation>
        <location evidence="7">Cell membrane</location>
        <topology evidence="7">Multi-pass membrane protein</topology>
    </subcellularLocation>
    <subcellularLocation>
        <location evidence="1">Membrane</location>
        <topology evidence="1">Multi-pass membrane protein</topology>
    </subcellularLocation>
</comment>
<evidence type="ECO:0000256" key="4">
    <source>
        <dbReference type="ARBA" id="ARBA00022692"/>
    </source>
</evidence>
<feature type="transmembrane region" description="Helical" evidence="7">
    <location>
        <begin position="119"/>
        <end position="138"/>
    </location>
</feature>
<comment type="similarity">
    <text evidence="2 7">Belongs to the glycosyltransferase 4 family. MraY subfamily.</text>
</comment>
<dbReference type="Pfam" id="PF10555">
    <property type="entry name" value="MraY_sig1"/>
    <property type="match status" value="1"/>
</dbReference>
<dbReference type="GO" id="GO:0046872">
    <property type="term" value="F:metal ion binding"/>
    <property type="evidence" value="ECO:0007669"/>
    <property type="project" value="UniProtKB-KW"/>
</dbReference>
<evidence type="ECO:0000256" key="5">
    <source>
        <dbReference type="ARBA" id="ARBA00022989"/>
    </source>
</evidence>
<feature type="transmembrane region" description="Helical" evidence="7">
    <location>
        <begin position="158"/>
        <end position="183"/>
    </location>
</feature>
<comment type="catalytic activity">
    <reaction evidence="7">
        <text>UDP-N-acetyl-alpha-D-muramoyl-L-alanyl-gamma-D-glutamyl-meso-2,6-diaminopimeloyl-D-alanyl-D-alanine + di-trans,octa-cis-undecaprenyl phosphate = di-trans,octa-cis-undecaprenyl diphospho-N-acetyl-alpha-D-muramoyl-L-alanyl-D-glutamyl-meso-2,6-diaminopimeloyl-D-alanyl-D-alanine + UMP</text>
        <dbReference type="Rhea" id="RHEA:28386"/>
        <dbReference type="ChEBI" id="CHEBI:57865"/>
        <dbReference type="ChEBI" id="CHEBI:60392"/>
        <dbReference type="ChEBI" id="CHEBI:61386"/>
        <dbReference type="ChEBI" id="CHEBI:61387"/>
        <dbReference type="EC" id="2.7.8.13"/>
    </reaction>
</comment>
<keyword evidence="7" id="KW-0133">Cell shape</keyword>
<dbReference type="PANTHER" id="PTHR22926:SF5">
    <property type="entry name" value="PHOSPHO-N-ACETYLMURAMOYL-PENTAPEPTIDE-TRANSFERASE HOMOLOG"/>
    <property type="match status" value="1"/>
</dbReference>
<sequence>MRSLLTAAAISLAFTLFLTPVFIRLFRAWGWGQVIRTPEAIENPSHGEKRGTPTMGGTIFILGTIVGYLIGGYTGNNPPTISGWLVIWMMVGFGAVGFIDDYMKVRRQRSLGLSGWPKVIGQVLVTVPFGIVALHPMFQNAWGQTPASAYVSLFRDLPVLSFMALGPILGWLLYLAWLSLIGVASSNSVNLTDGLDGLAAGAGVFVVGAYSLIAFWQFNQVCTGEGLAPALQPACYDTRDPFDLAIISAAFVGALVGFLWWNAPKAKLFMGDVGSMAIGGVVAAMAILTRTELLMILVAGVYVIASGSVILQRLYFKLTRGKRLFLMSPLHHHLEMRGWPEVTIVVRMWIIAGMLAVTGIGLFYVEWLARAS</sequence>
<dbReference type="KEGG" id="mliy:RYJ27_04445"/>
<feature type="transmembrane region" description="Helical" evidence="7">
    <location>
        <begin position="268"/>
        <end position="288"/>
    </location>
</feature>
<evidence type="ECO:0000256" key="8">
    <source>
        <dbReference type="NCBIfam" id="TIGR00445"/>
    </source>
</evidence>
<dbReference type="EC" id="2.7.8.13" evidence="7 8"/>
<dbReference type="GO" id="GO:0071555">
    <property type="term" value="P:cell wall organization"/>
    <property type="evidence" value="ECO:0007669"/>
    <property type="project" value="UniProtKB-KW"/>
</dbReference>
<dbReference type="GO" id="GO:0008963">
    <property type="term" value="F:phospho-N-acetylmuramoyl-pentapeptide-transferase activity"/>
    <property type="evidence" value="ECO:0007669"/>
    <property type="project" value="UniProtKB-UniRule"/>
</dbReference>
<accession>A0AAU0MIW4</accession>
<keyword evidence="11" id="KW-1185">Reference proteome</keyword>
<keyword evidence="7" id="KW-1003">Cell membrane</keyword>
<proteinExistence type="inferred from homology"/>
<keyword evidence="7 9" id="KW-0479">Metal-binding</keyword>